<dbReference type="RefSeq" id="XP_065329180.1">
    <property type="nucleotide sequence ID" value="XM_065473108.1"/>
</dbReference>
<sequence length="302" mass="35414">MPNKTPLHALLKKELIDYFQSDERNVEKEYNVHYDKNGLHFTTITQQFISNDDIKKIFKKRKKCRKSQNNKKLMDSESLEKISSEKKNIHKKQTDIMINETNTEDIESSLPCSPGVNPCDLMLNAGSHVISTNSSKIKSSEKQTETNKILQFSIENETNNFSLNEIDTLESLEDVKIETVHLQHINMIKLKYGTLAFEHEDEEFFRTITEDTIGYLKSVYEIKLLEIYNKVNNKNKKKLDFTKLLKKKFESFYFSTVGSSYILFNRIDVPFISAWHEYLEYLTELNFLSTKKNIIGFFKNNV</sequence>
<dbReference type="EMBL" id="CP142728">
    <property type="protein sequence ID" value="WUR03035.1"/>
    <property type="molecule type" value="Genomic_DNA"/>
</dbReference>
<proteinExistence type="predicted"/>
<gene>
    <name evidence="1" type="ORF">VNE69_03247</name>
</gene>
<reference evidence="1" key="1">
    <citation type="journal article" date="2024" name="BMC Genomics">
        <title>Functional annotation of a divergent genome using sequence and structure-based similarity.</title>
        <authorList>
            <person name="Svedberg D."/>
            <person name="Winiger R.R."/>
            <person name="Berg A."/>
            <person name="Sharma H."/>
            <person name="Tellgren-Roth C."/>
            <person name="Debrunner-Vossbrinck B.A."/>
            <person name="Vossbrinck C.R."/>
            <person name="Barandun J."/>
        </authorList>
    </citation>
    <scope>NUCLEOTIDE SEQUENCE</scope>
    <source>
        <strain evidence="1">Illinois isolate</strain>
    </source>
</reference>
<name>A0AAX4JAR6_9MICR</name>
<keyword evidence="2" id="KW-1185">Reference proteome</keyword>
<evidence type="ECO:0000313" key="1">
    <source>
        <dbReference type="EMBL" id="WUR03035.1"/>
    </source>
</evidence>
<dbReference type="Proteomes" id="UP001334084">
    <property type="component" value="Chromosome 3"/>
</dbReference>
<dbReference type="KEGG" id="vnx:VNE69_03247"/>
<organism evidence="1 2">
    <name type="scientific">Vairimorpha necatrix</name>
    <dbReference type="NCBI Taxonomy" id="6039"/>
    <lineage>
        <taxon>Eukaryota</taxon>
        <taxon>Fungi</taxon>
        <taxon>Fungi incertae sedis</taxon>
        <taxon>Microsporidia</taxon>
        <taxon>Nosematidae</taxon>
        <taxon>Vairimorpha</taxon>
    </lineage>
</organism>
<dbReference type="AlphaFoldDB" id="A0AAX4JAR6"/>
<protein>
    <submittedName>
        <fullName evidence="1">Uncharacterized protein</fullName>
    </submittedName>
</protein>
<accession>A0AAX4JAR6</accession>
<evidence type="ECO:0000313" key="2">
    <source>
        <dbReference type="Proteomes" id="UP001334084"/>
    </source>
</evidence>
<dbReference type="GeneID" id="90540843"/>